<dbReference type="InterPro" id="IPR045336">
    <property type="entry name" value="MmgE_PrpD_N"/>
</dbReference>
<dbReference type="EMBL" id="JAQQCF010000004">
    <property type="protein sequence ID" value="MFM0636359.1"/>
    <property type="molecule type" value="Genomic_DNA"/>
</dbReference>
<accession>A0ABW9DN47</accession>
<dbReference type="Proteomes" id="UP001629432">
    <property type="component" value="Unassembled WGS sequence"/>
</dbReference>
<evidence type="ECO:0000313" key="4">
    <source>
        <dbReference type="EMBL" id="MFM0636359.1"/>
    </source>
</evidence>
<dbReference type="Pfam" id="PF19305">
    <property type="entry name" value="MmgE_PrpD_C"/>
    <property type="match status" value="1"/>
</dbReference>
<evidence type="ECO:0000259" key="2">
    <source>
        <dbReference type="Pfam" id="PF03972"/>
    </source>
</evidence>
<feature type="domain" description="MmgE/PrpD C-terminal" evidence="3">
    <location>
        <begin position="277"/>
        <end position="431"/>
    </location>
</feature>
<name>A0ABW9DN47_9BURK</name>
<organism evidence="4 5">
    <name type="scientific">Paraburkholderia metrosideri</name>
    <dbReference type="NCBI Taxonomy" id="580937"/>
    <lineage>
        <taxon>Bacteria</taxon>
        <taxon>Pseudomonadati</taxon>
        <taxon>Pseudomonadota</taxon>
        <taxon>Betaproteobacteria</taxon>
        <taxon>Burkholderiales</taxon>
        <taxon>Burkholderiaceae</taxon>
        <taxon>Paraburkholderia</taxon>
    </lineage>
</organism>
<dbReference type="Pfam" id="PF03972">
    <property type="entry name" value="MmgE_PrpD_N"/>
    <property type="match status" value="1"/>
</dbReference>
<comment type="caution">
    <text evidence="4">The sequence shown here is derived from an EMBL/GenBank/DDBJ whole genome shotgun (WGS) entry which is preliminary data.</text>
</comment>
<proteinExistence type="inferred from homology"/>
<comment type="similarity">
    <text evidence="1">Belongs to the PrpD family.</text>
</comment>
<dbReference type="InterPro" id="IPR036148">
    <property type="entry name" value="MmgE/PrpD_sf"/>
</dbReference>
<dbReference type="InterPro" id="IPR045337">
    <property type="entry name" value="MmgE_PrpD_C"/>
</dbReference>
<dbReference type="Gene3D" id="1.10.4100.10">
    <property type="entry name" value="2-methylcitrate dehydratase PrpD"/>
    <property type="match status" value="1"/>
</dbReference>
<dbReference type="RefSeq" id="WP_408334303.1">
    <property type="nucleotide sequence ID" value="NZ_JAQQCF010000004.1"/>
</dbReference>
<protein>
    <submittedName>
        <fullName evidence="4">MmgE/PrpD family protein</fullName>
    </submittedName>
</protein>
<evidence type="ECO:0000256" key="1">
    <source>
        <dbReference type="ARBA" id="ARBA00006174"/>
    </source>
</evidence>
<dbReference type="InterPro" id="IPR042183">
    <property type="entry name" value="MmgE/PrpD_sf_1"/>
</dbReference>
<dbReference type="SUPFAM" id="SSF103378">
    <property type="entry name" value="2-methylcitrate dehydratase PrpD"/>
    <property type="match status" value="1"/>
</dbReference>
<keyword evidence="5" id="KW-1185">Reference proteome</keyword>
<dbReference type="PANTHER" id="PTHR16943">
    <property type="entry name" value="2-METHYLCITRATE DEHYDRATASE-RELATED"/>
    <property type="match status" value="1"/>
</dbReference>
<dbReference type="Gene3D" id="3.30.1330.120">
    <property type="entry name" value="2-methylcitrate dehydratase PrpD"/>
    <property type="match status" value="1"/>
</dbReference>
<dbReference type="PANTHER" id="PTHR16943:SF8">
    <property type="entry name" value="2-METHYLCITRATE DEHYDRATASE"/>
    <property type="match status" value="1"/>
</dbReference>
<sequence length="461" mass="47997">MPSSSHDAPFAAQVLSEYASALRFGQLPEQVVRRAKDCLIDAIGAAVYGHEVAAGQAAIRYSEDAAAGPCAILGSARRVTPEAAAFAGGVLTHAAELDSLRQPGSGVHPGAALVPAALAAAQAAGASGSELLTALVAGIEVLFRIGNATRHSAEVRGFHAPGLTGPFGAAIVAGRLAGLNAGELRRALGIAGSLGGGLLEFAKSGDGGLVKRIHLGRAAQAGVTAARLVKAGFDGPSSVLEGKYGFLHGYCESSDASRLTAGLGEQYETLTLCLKRYACHIVAHTPVFAAQRLRAGHDIDARRSDGRRIASIRIEGAARLAANHDIKAPQDQVLAQYSVPFCVAAALLYDADDPATFGAALLDDPAVRELAQRVEIVPTDKTGLSTLTRITLDNGTAYEQAQADFPGCPSDPLELDQLRAKFVRLTRRLGDRAATLFERLDALEHETDLQWLDAAPQGVRT</sequence>
<reference evidence="4 5" key="1">
    <citation type="journal article" date="2024" name="Chem. Sci.">
        <title>Discovery of megapolipeptins by genome mining of a Burkholderiales bacteria collection.</title>
        <authorList>
            <person name="Paulo B.S."/>
            <person name="Recchia M.J.J."/>
            <person name="Lee S."/>
            <person name="Fergusson C.H."/>
            <person name="Romanowski S.B."/>
            <person name="Hernandez A."/>
            <person name="Krull N."/>
            <person name="Liu D.Y."/>
            <person name="Cavanagh H."/>
            <person name="Bos A."/>
            <person name="Gray C.A."/>
            <person name="Murphy B.T."/>
            <person name="Linington R.G."/>
            <person name="Eustaquio A.S."/>
        </authorList>
    </citation>
    <scope>NUCLEOTIDE SEQUENCE [LARGE SCALE GENOMIC DNA]</scope>
    <source>
        <strain evidence="4 5">RL17-338-BIC-A</strain>
    </source>
</reference>
<feature type="domain" description="MmgE/PrpD N-terminal" evidence="2">
    <location>
        <begin position="15"/>
        <end position="256"/>
    </location>
</feature>
<dbReference type="InterPro" id="IPR042188">
    <property type="entry name" value="MmgE/PrpD_sf_2"/>
</dbReference>
<evidence type="ECO:0000259" key="3">
    <source>
        <dbReference type="Pfam" id="PF19305"/>
    </source>
</evidence>
<dbReference type="InterPro" id="IPR005656">
    <property type="entry name" value="MmgE_PrpD"/>
</dbReference>
<gene>
    <name evidence="4" type="ORF">PQQ63_06605</name>
</gene>
<evidence type="ECO:0000313" key="5">
    <source>
        <dbReference type="Proteomes" id="UP001629432"/>
    </source>
</evidence>